<comment type="caution">
    <text evidence="1">The sequence shown here is derived from an EMBL/GenBank/DDBJ whole genome shotgun (WGS) entry which is preliminary data.</text>
</comment>
<sequence>MSRKKRKRSPSSSVIKHGLQMTPERALAIRVSRALNKKGVTSPKAAERLRPLPDLTKQILVFKQHEFHHIIHGFDLFRMRGGDLGVSSRNVVFPIRYSGEYLFIDIAMGGKPKTSCSAVSPTAIASERFPATSSLPLQSIAEKYSDHADGPQLGKLAPKFPARPQTKMTAEVSNEISAMSYAERWIRQLNLSLNLTASEEVRIKALAQLAKIEQELLALGEEYFKWPSTGAQKGNGALNSFDAPEDGILSFFGYQVGQSSQITSSTRYAILDRVFRIVLPPILPGSHMALWGMPNSRRRLQKMAEAIAAFVRNAKRRQNPSYDRAIGDWEYDLQRLHDALYVGRFDFGWPETR</sequence>
<name>A0A8G2IZA6_RHILV</name>
<dbReference type="AlphaFoldDB" id="A0A8G2IZA6"/>
<protein>
    <submittedName>
        <fullName evidence="1">Uncharacterized protein</fullName>
    </submittedName>
</protein>
<proteinExistence type="predicted"/>
<evidence type="ECO:0000313" key="1">
    <source>
        <dbReference type="EMBL" id="TBX92524.1"/>
    </source>
</evidence>
<reference evidence="1 2" key="1">
    <citation type="submission" date="2019-02" db="EMBL/GenBank/DDBJ databases">
        <title>The competitiveness to form nodules shapes the capacities of Rhizobium leguminosarum sv viciae communities to promote symbiosis with specific hosts.</title>
        <authorList>
            <person name="Boivin S."/>
            <person name="Lepetit M."/>
        </authorList>
    </citation>
    <scope>NUCLEOTIDE SEQUENCE [LARGE SCALE GENOMIC DNA]</scope>
    <source>
        <strain evidence="1 2">SPF4F3</strain>
    </source>
</reference>
<dbReference type="RefSeq" id="WP_131601672.1">
    <property type="nucleotide sequence ID" value="NZ_SJLU01000008.1"/>
</dbReference>
<organism evidence="1 2">
    <name type="scientific">Rhizobium leguminosarum bv. viciae</name>
    <dbReference type="NCBI Taxonomy" id="387"/>
    <lineage>
        <taxon>Bacteria</taxon>
        <taxon>Pseudomonadati</taxon>
        <taxon>Pseudomonadota</taxon>
        <taxon>Alphaproteobacteria</taxon>
        <taxon>Hyphomicrobiales</taxon>
        <taxon>Rhizobiaceae</taxon>
        <taxon>Rhizobium/Agrobacterium group</taxon>
        <taxon>Rhizobium</taxon>
    </lineage>
</organism>
<dbReference type="EMBL" id="SJLU01000008">
    <property type="protein sequence ID" value="TBX92524.1"/>
    <property type="molecule type" value="Genomic_DNA"/>
</dbReference>
<gene>
    <name evidence="1" type="ORF">E0H31_17700</name>
</gene>
<dbReference type="Proteomes" id="UP000291866">
    <property type="component" value="Unassembled WGS sequence"/>
</dbReference>
<accession>A0A8G2IZA6</accession>
<evidence type="ECO:0000313" key="2">
    <source>
        <dbReference type="Proteomes" id="UP000291866"/>
    </source>
</evidence>